<dbReference type="Gene3D" id="3.40.50.12780">
    <property type="entry name" value="N-terminal domain of ligase-like"/>
    <property type="match status" value="2"/>
</dbReference>
<dbReference type="Pfam" id="PF23562">
    <property type="entry name" value="AMP-binding_C_3"/>
    <property type="match status" value="1"/>
</dbReference>
<evidence type="ECO:0000256" key="2">
    <source>
        <dbReference type="ARBA" id="ARBA00022840"/>
    </source>
</evidence>
<dbReference type="RefSeq" id="WP_263036991.1">
    <property type="nucleotide sequence ID" value="NZ_JAOTPL010000003.1"/>
</dbReference>
<dbReference type="Pfam" id="PF00501">
    <property type="entry name" value="AMP-binding"/>
    <property type="match status" value="1"/>
</dbReference>
<dbReference type="CDD" id="cd05907">
    <property type="entry name" value="VL_LC_FACS_like"/>
    <property type="match status" value="1"/>
</dbReference>
<dbReference type="PROSITE" id="PS00455">
    <property type="entry name" value="AMP_BINDING"/>
    <property type="match status" value="1"/>
</dbReference>
<dbReference type="PANTHER" id="PTHR43272:SF33">
    <property type="entry name" value="AMP-BINDING DOMAIN-CONTAINING PROTEIN-RELATED"/>
    <property type="match status" value="1"/>
</dbReference>
<dbReference type="InterPro" id="IPR020845">
    <property type="entry name" value="AMP-binding_CS"/>
</dbReference>
<dbReference type="GO" id="GO:0004467">
    <property type="term" value="F:long-chain fatty acid-CoA ligase activity"/>
    <property type="evidence" value="ECO:0007669"/>
    <property type="project" value="TreeGrafter"/>
</dbReference>
<proteinExistence type="predicted"/>
<name>A0AAE3ILK1_9BACT</name>
<evidence type="ECO:0000313" key="5">
    <source>
        <dbReference type="Proteomes" id="UP001209317"/>
    </source>
</evidence>
<dbReference type="InterPro" id="IPR042099">
    <property type="entry name" value="ANL_N_sf"/>
</dbReference>
<reference evidence="4" key="1">
    <citation type="submission" date="2022-10" db="EMBL/GenBank/DDBJ databases">
        <authorList>
            <person name="Kim H.S."/>
            <person name="Kim J.-S."/>
            <person name="Suh M.K."/>
            <person name="Eom M.K."/>
            <person name="Lee J.-S."/>
        </authorList>
    </citation>
    <scope>NUCLEOTIDE SEQUENCE</scope>
    <source>
        <strain evidence="4">LIP-5</strain>
    </source>
</reference>
<dbReference type="AlphaFoldDB" id="A0AAE3ILK1"/>
<comment type="caution">
    <text evidence="4">The sequence shown here is derived from an EMBL/GenBank/DDBJ whole genome shotgun (WGS) entry which is preliminary data.</text>
</comment>
<keyword evidence="5" id="KW-1185">Reference proteome</keyword>
<organism evidence="4 5">
    <name type="scientific">Haoranjiania flava</name>
    <dbReference type="NCBI Taxonomy" id="1856322"/>
    <lineage>
        <taxon>Bacteria</taxon>
        <taxon>Pseudomonadati</taxon>
        <taxon>Bacteroidota</taxon>
        <taxon>Chitinophagia</taxon>
        <taxon>Chitinophagales</taxon>
        <taxon>Chitinophagaceae</taxon>
        <taxon>Haoranjiania</taxon>
    </lineage>
</organism>
<keyword evidence="1" id="KW-0547">Nucleotide-binding</keyword>
<dbReference type="SUPFAM" id="SSF56801">
    <property type="entry name" value="Acetyl-CoA synthetase-like"/>
    <property type="match status" value="1"/>
</dbReference>
<gene>
    <name evidence="4" type="ORF">OD355_03120</name>
</gene>
<evidence type="ECO:0000313" key="4">
    <source>
        <dbReference type="EMBL" id="MCU7693503.1"/>
    </source>
</evidence>
<dbReference type="PANTHER" id="PTHR43272">
    <property type="entry name" value="LONG-CHAIN-FATTY-ACID--COA LIGASE"/>
    <property type="match status" value="1"/>
</dbReference>
<dbReference type="GO" id="GO:0005524">
    <property type="term" value="F:ATP binding"/>
    <property type="evidence" value="ECO:0007669"/>
    <property type="project" value="UniProtKB-KW"/>
</dbReference>
<evidence type="ECO:0000256" key="1">
    <source>
        <dbReference type="ARBA" id="ARBA00022741"/>
    </source>
</evidence>
<accession>A0AAE3ILK1</accession>
<dbReference type="EMBL" id="JAOTPL010000003">
    <property type="protein sequence ID" value="MCU7693503.1"/>
    <property type="molecule type" value="Genomic_DNA"/>
</dbReference>
<dbReference type="Proteomes" id="UP001209317">
    <property type="component" value="Unassembled WGS sequence"/>
</dbReference>
<keyword evidence="4" id="KW-0436">Ligase</keyword>
<keyword evidence="2" id="KW-0067">ATP-binding</keyword>
<evidence type="ECO:0000259" key="3">
    <source>
        <dbReference type="Pfam" id="PF00501"/>
    </source>
</evidence>
<sequence length="598" mass="67634">MEKLSAPARLFDIVDIQLQKFPKDDMLCLKEKNKWRYYSTREVKETAAKLSAGLSQSDIGFKDNTPEGVDKVVVISNNRPEWIILDLAVQQIGAVIVPVYPTTNPTELNFILQESGAKLVFIDDEEMLDRFDTAISEVTTVQNVYTFSKTRAKHWTELLVDLTPEISQKVEETKASITSERIATIIYTSGTTGLPKGVMLSHSNIISNLLIDKQDLPFPDAPEYKALSFLPLNHIFERVANYFYMISGVSIYYVTDISRIGDYLKEVKPDVFTTVPRLLEKVFNKIMASGHNLKGIKKKIFFWSIGLAQKYDNVKKPGKLYKLQLRIADKLVYSKWRKALGNNLKFIIAGGAACQERLLRIFHAAKIPVYEGYGPTENSPVISANRRVDNEMRFGTVGVPFGGQKVKLGEDGEICVKGPCVMMGYYKNPELTAETIIDGWLHTGDIGIWVEDKYLKITDRKKEIFKTSGGKYVAPQPIENKLKESALIEQAIVVGEGEKFVGALIVPAFENLKSYMLHKGLTYTTNEDAIKDKDIINAYTKIITKANKNFNKVEQIKKYKLLTAEWGVDTGELSPKLSLRRKIIMDKYKKEIEEIYAS</sequence>
<dbReference type="GO" id="GO:0016020">
    <property type="term" value="C:membrane"/>
    <property type="evidence" value="ECO:0007669"/>
    <property type="project" value="TreeGrafter"/>
</dbReference>
<dbReference type="InterPro" id="IPR000873">
    <property type="entry name" value="AMP-dep_synth/lig_dom"/>
</dbReference>
<protein>
    <submittedName>
        <fullName evidence="4">Long-chain fatty acid--CoA ligase</fullName>
    </submittedName>
</protein>
<feature type="domain" description="AMP-dependent synthetase/ligase" evidence="3">
    <location>
        <begin position="17"/>
        <end position="426"/>
    </location>
</feature>